<feature type="region of interest" description="Disordered" evidence="1">
    <location>
        <begin position="33"/>
        <end position="101"/>
    </location>
</feature>
<evidence type="ECO:0000256" key="1">
    <source>
        <dbReference type="SAM" id="MobiDB-lite"/>
    </source>
</evidence>
<feature type="compositionally biased region" description="Low complexity" evidence="1">
    <location>
        <begin position="66"/>
        <end position="101"/>
    </location>
</feature>
<evidence type="ECO:0000313" key="3">
    <source>
        <dbReference type="Proteomes" id="UP000799778"/>
    </source>
</evidence>
<dbReference type="EMBL" id="ML978072">
    <property type="protein sequence ID" value="KAF2012928.1"/>
    <property type="molecule type" value="Genomic_DNA"/>
</dbReference>
<reference evidence="2" key="1">
    <citation type="journal article" date="2020" name="Stud. Mycol.">
        <title>101 Dothideomycetes genomes: a test case for predicting lifestyles and emergence of pathogens.</title>
        <authorList>
            <person name="Haridas S."/>
            <person name="Albert R."/>
            <person name="Binder M."/>
            <person name="Bloem J."/>
            <person name="Labutti K."/>
            <person name="Salamov A."/>
            <person name="Andreopoulos B."/>
            <person name="Baker S."/>
            <person name="Barry K."/>
            <person name="Bills G."/>
            <person name="Bluhm B."/>
            <person name="Cannon C."/>
            <person name="Castanera R."/>
            <person name="Culley D."/>
            <person name="Daum C."/>
            <person name="Ezra D."/>
            <person name="Gonzalez J."/>
            <person name="Henrissat B."/>
            <person name="Kuo A."/>
            <person name="Liang C."/>
            <person name="Lipzen A."/>
            <person name="Lutzoni F."/>
            <person name="Magnuson J."/>
            <person name="Mondo S."/>
            <person name="Nolan M."/>
            <person name="Ohm R."/>
            <person name="Pangilinan J."/>
            <person name="Park H.-J."/>
            <person name="Ramirez L."/>
            <person name="Alfaro M."/>
            <person name="Sun H."/>
            <person name="Tritt A."/>
            <person name="Yoshinaga Y."/>
            <person name="Zwiers L.-H."/>
            <person name="Turgeon B."/>
            <person name="Goodwin S."/>
            <person name="Spatafora J."/>
            <person name="Crous P."/>
            <person name="Grigoriev I."/>
        </authorList>
    </citation>
    <scope>NUCLEOTIDE SEQUENCE</scope>
    <source>
        <strain evidence="2">CBS 175.79</strain>
    </source>
</reference>
<dbReference type="Proteomes" id="UP000799778">
    <property type="component" value="Unassembled WGS sequence"/>
</dbReference>
<keyword evidence="3" id="KW-1185">Reference proteome</keyword>
<dbReference type="AlphaFoldDB" id="A0A6A5XI59"/>
<gene>
    <name evidence="2" type="ORF">BU24DRAFT_261385</name>
</gene>
<protein>
    <submittedName>
        <fullName evidence="2">Uncharacterized protein</fullName>
    </submittedName>
</protein>
<dbReference type="RefSeq" id="XP_033381267.1">
    <property type="nucleotide sequence ID" value="XM_033522499.1"/>
</dbReference>
<accession>A0A6A5XI59</accession>
<proteinExistence type="predicted"/>
<sequence>MVLPVLPSPYPTRFSAPKASLFRLFSTTSRRSPAAIQQLEDNNPLSHKHKRNTSTNSRLSSEIRKTTTTTTTSTPSSPVSGRSSGESAVSVESFVSSSASR</sequence>
<organism evidence="2 3">
    <name type="scientific">Aaosphaeria arxii CBS 175.79</name>
    <dbReference type="NCBI Taxonomy" id="1450172"/>
    <lineage>
        <taxon>Eukaryota</taxon>
        <taxon>Fungi</taxon>
        <taxon>Dikarya</taxon>
        <taxon>Ascomycota</taxon>
        <taxon>Pezizomycotina</taxon>
        <taxon>Dothideomycetes</taxon>
        <taxon>Pleosporomycetidae</taxon>
        <taxon>Pleosporales</taxon>
        <taxon>Pleosporales incertae sedis</taxon>
        <taxon>Aaosphaeria</taxon>
    </lineage>
</organism>
<name>A0A6A5XI59_9PLEO</name>
<evidence type="ECO:0000313" key="2">
    <source>
        <dbReference type="EMBL" id="KAF2012928.1"/>
    </source>
</evidence>
<dbReference type="GeneID" id="54279896"/>